<dbReference type="Proteomes" id="UP001164693">
    <property type="component" value="Chromosome"/>
</dbReference>
<proteinExistence type="predicted"/>
<name>A0ABY7K155_9ACTN</name>
<protein>
    <recommendedName>
        <fullName evidence="4">DUF58 domain-containing protein</fullName>
    </recommendedName>
</protein>
<keyword evidence="1" id="KW-1133">Transmembrane helix</keyword>
<keyword evidence="1" id="KW-0812">Transmembrane</keyword>
<gene>
    <name evidence="2" type="ORF">M6B22_20360</name>
</gene>
<accession>A0ABY7K155</accession>
<feature type="transmembrane region" description="Helical" evidence="1">
    <location>
        <begin position="25"/>
        <end position="42"/>
    </location>
</feature>
<evidence type="ECO:0000256" key="1">
    <source>
        <dbReference type="SAM" id="Phobius"/>
    </source>
</evidence>
<feature type="transmembrane region" description="Helical" evidence="1">
    <location>
        <begin position="48"/>
        <end position="66"/>
    </location>
</feature>
<dbReference type="RefSeq" id="WP_269443391.1">
    <property type="nucleotide sequence ID" value="NZ_CP097463.1"/>
</dbReference>
<reference evidence="2" key="1">
    <citation type="submission" date="2022-05" db="EMBL/GenBank/DDBJ databases">
        <title>Jatrophihabitans sp. SB3-54 whole genome sequence.</title>
        <authorList>
            <person name="Suh M.K."/>
            <person name="Eom M.K."/>
            <person name="Kim J.S."/>
            <person name="Kim H.S."/>
            <person name="Do H.E."/>
            <person name="Shin Y.K."/>
            <person name="Lee J.-S."/>
        </authorList>
    </citation>
    <scope>NUCLEOTIDE SEQUENCE</scope>
    <source>
        <strain evidence="2">SB3-54</strain>
    </source>
</reference>
<evidence type="ECO:0008006" key="4">
    <source>
        <dbReference type="Google" id="ProtNLM"/>
    </source>
</evidence>
<evidence type="ECO:0000313" key="2">
    <source>
        <dbReference type="EMBL" id="WAX56856.1"/>
    </source>
</evidence>
<keyword evidence="3" id="KW-1185">Reference proteome</keyword>
<sequence>MSGPVELRLGRWGGLSGGSWWQRRLSGLLVLAYVPAVAVLLFGRYLAAALLAVLATAVVAALARAVRTSRPGAPVAAYADDSGIGWSTDHREFFAWASIERVELGMNQPGGRLIAAMGMNTGTVRTGDDFVITVVSGGVPHEVTPVRGAYNGRRVPFGEGVAALARSHGVRVRVLTLGWGREDANVEDVRLG</sequence>
<dbReference type="EMBL" id="CP097463">
    <property type="protein sequence ID" value="WAX56856.1"/>
    <property type="molecule type" value="Genomic_DNA"/>
</dbReference>
<organism evidence="2 3">
    <name type="scientific">Jatrophihabitans cynanchi</name>
    <dbReference type="NCBI Taxonomy" id="2944128"/>
    <lineage>
        <taxon>Bacteria</taxon>
        <taxon>Bacillati</taxon>
        <taxon>Actinomycetota</taxon>
        <taxon>Actinomycetes</taxon>
        <taxon>Jatrophihabitantales</taxon>
        <taxon>Jatrophihabitantaceae</taxon>
        <taxon>Jatrophihabitans</taxon>
    </lineage>
</organism>
<evidence type="ECO:0000313" key="3">
    <source>
        <dbReference type="Proteomes" id="UP001164693"/>
    </source>
</evidence>
<keyword evidence="1" id="KW-0472">Membrane</keyword>